<dbReference type="EMBL" id="BKCJ010051756">
    <property type="protein sequence ID" value="GEW27439.1"/>
    <property type="molecule type" value="Genomic_DNA"/>
</dbReference>
<keyword evidence="7" id="KW-0695">RNA-directed DNA polymerase</keyword>
<dbReference type="GO" id="GO:0003964">
    <property type="term" value="F:RNA-directed DNA polymerase activity"/>
    <property type="evidence" value="ECO:0007669"/>
    <property type="project" value="UniProtKB-KW"/>
</dbReference>
<dbReference type="InterPro" id="IPR025724">
    <property type="entry name" value="GAG-pre-integrase_dom"/>
</dbReference>
<dbReference type="SUPFAM" id="SSF57756">
    <property type="entry name" value="Retrovirus zinc finger-like domains"/>
    <property type="match status" value="1"/>
</dbReference>
<dbReference type="AlphaFoldDB" id="A0A699GTK7"/>
<dbReference type="SUPFAM" id="SSF53098">
    <property type="entry name" value="Ribonuclease H-like"/>
    <property type="match status" value="1"/>
</dbReference>
<evidence type="ECO:0000256" key="10">
    <source>
        <dbReference type="ARBA" id="ARBA00023268"/>
    </source>
</evidence>
<dbReference type="GO" id="GO:0015074">
    <property type="term" value="P:DNA integration"/>
    <property type="evidence" value="ECO:0007669"/>
    <property type="project" value="UniProtKB-KW"/>
</dbReference>
<keyword evidence="8" id="KW-0548">Nucleotidyltransferase</keyword>
<dbReference type="GO" id="GO:0004519">
    <property type="term" value="F:endonuclease activity"/>
    <property type="evidence" value="ECO:0007669"/>
    <property type="project" value="UniProtKB-KW"/>
</dbReference>
<name>A0A699GTK7_TANCI</name>
<feature type="coiled-coil region" evidence="11">
    <location>
        <begin position="718"/>
        <end position="766"/>
    </location>
</feature>
<evidence type="ECO:0000256" key="5">
    <source>
        <dbReference type="ARBA" id="ARBA00022842"/>
    </source>
</evidence>
<feature type="compositionally biased region" description="Polar residues" evidence="12">
    <location>
        <begin position="642"/>
        <end position="673"/>
    </location>
</feature>
<reference evidence="15" key="1">
    <citation type="journal article" date="2019" name="Sci. Rep.">
        <title>Draft genome of Tanacetum cinerariifolium, the natural source of mosquito coil.</title>
        <authorList>
            <person name="Yamashiro T."/>
            <person name="Shiraishi A."/>
            <person name="Satake H."/>
            <person name="Nakayama K."/>
        </authorList>
    </citation>
    <scope>NUCLEOTIDE SEQUENCE</scope>
</reference>
<dbReference type="GO" id="GO:0016787">
    <property type="term" value="F:hydrolase activity"/>
    <property type="evidence" value="ECO:0007669"/>
    <property type="project" value="UniProtKB-KW"/>
</dbReference>
<dbReference type="GO" id="GO:0003887">
    <property type="term" value="F:DNA-directed DNA polymerase activity"/>
    <property type="evidence" value="ECO:0007669"/>
    <property type="project" value="UniProtKB-KW"/>
</dbReference>
<keyword evidence="5" id="KW-0460">Magnesium</keyword>
<evidence type="ECO:0000256" key="9">
    <source>
        <dbReference type="ARBA" id="ARBA00023172"/>
    </source>
</evidence>
<protein>
    <submittedName>
        <fullName evidence="15">Retrotransposon protein, putative, unclassified</fullName>
    </submittedName>
</protein>
<dbReference type="Gene3D" id="4.10.60.10">
    <property type="entry name" value="Zinc finger, CCHC-type"/>
    <property type="match status" value="1"/>
</dbReference>
<sequence length="934" mass="106634">MEIIENGNKPPITTVVEGVETTIAPAIAEEKSQRRLELKARSTLLMGIPNEHQLKFNSIKDAKSLLQAIEKRFGRNAATKKAQRNLLKQQYENFTTSSSEVLDQTFDRLQKLISQLEIHEEMDLRWQMAMLTIRARRFLKNTGRKFLMNGNETIMFDKTKVECYNFHKRGHFARECRAPRSQDTKHKESTRRTVPMETPATSALVSCDRLRGYDWSDQAEDGPTNFALMDYSSSSSNSEGNPQMDLQEKRVIDSKCSRHMTKNMSYLTYYKEIDEGYVAFEVPRKNNMYSVDLKSIVPKEGVTCLFGKATSDESKLWHRRLGHLNFKTMNKLVKGNLVRGIENLADHKVKVIRCDNGTEFKNREMNQFYEMKEAVNTACYVQDRVLVVKPHNKTSYELFHGRTPTLSFMRPFGCHVTILNTKDNLGKFDGKVNEGFFVGYSLNSKAFRVFNNKTRIVEENFHIRNKKDERGIMIRNKARLVPQGHTQEEGINYDEVFSPVVRIEAIRLFLAYASFKDFVVYQMDVKSAFLYGKIKEKVYVCQPPGFEDLDFPDKVYKVEKALYGLHQAPRACTRNKLWLQIPQQKPNMKLLQVVVDKKEKPRKTKRKDTQVPQLSMPTESVADEAVNEEMYDRLVRVATTASSLEAEQDSSNIAKTQSKATPNELGSQGTSSCGGPRYPETIRDVVAQTRSERVSKISNDPLLTGVNTPRSEEDRLKLTELMELCTNLQQRVLDLETTKTTQALEIDSLKKRVKKLERRKRSTTHGLKRLYKDKDIFGVNDDDDVIVEDAEMLFDVADDLRGEEVFVSQEVPLNAAATTTTATINDITLAQALTELESAKPKDATTIIAAIITAASSRPKAKGIVIHNQEQAPTPTVSLQKSSQVKDKGKGKMVEPEPVKKFSKKDQLMLDEELAFKLQAKQEEEEERIAREKS</sequence>
<evidence type="ECO:0000259" key="14">
    <source>
        <dbReference type="Pfam" id="PF13976"/>
    </source>
</evidence>
<dbReference type="InterPro" id="IPR013103">
    <property type="entry name" value="RVT_2"/>
</dbReference>
<feature type="region of interest" description="Disordered" evidence="12">
    <location>
        <begin position="176"/>
        <end position="196"/>
    </location>
</feature>
<keyword evidence="11" id="KW-0175">Coiled coil</keyword>
<keyword evidence="4" id="KW-0378">Hydrolase</keyword>
<evidence type="ECO:0000256" key="12">
    <source>
        <dbReference type="SAM" id="MobiDB-lite"/>
    </source>
</evidence>
<evidence type="ECO:0000256" key="7">
    <source>
        <dbReference type="ARBA" id="ARBA00022918"/>
    </source>
</evidence>
<keyword evidence="1" id="KW-0540">Nuclease</keyword>
<dbReference type="GO" id="GO:0008270">
    <property type="term" value="F:zinc ion binding"/>
    <property type="evidence" value="ECO:0007669"/>
    <property type="project" value="InterPro"/>
</dbReference>
<dbReference type="PANTHER" id="PTHR42648:SF11">
    <property type="entry name" value="TRANSPOSON TY4-P GAG-POL POLYPROTEIN"/>
    <property type="match status" value="1"/>
</dbReference>
<feature type="domain" description="GAG-pre-integrase" evidence="14">
    <location>
        <begin position="287"/>
        <end position="346"/>
    </location>
</feature>
<gene>
    <name evidence="15" type="ORF">Tci_199415</name>
</gene>
<keyword evidence="10" id="KW-0511">Multifunctional enzyme</keyword>
<dbReference type="PANTHER" id="PTHR42648">
    <property type="entry name" value="TRANSPOSASE, PUTATIVE-RELATED"/>
    <property type="match status" value="1"/>
</dbReference>
<dbReference type="GO" id="GO:0003676">
    <property type="term" value="F:nucleic acid binding"/>
    <property type="evidence" value="ECO:0007669"/>
    <property type="project" value="InterPro"/>
</dbReference>
<dbReference type="Pfam" id="PF07727">
    <property type="entry name" value="RVT_2"/>
    <property type="match status" value="1"/>
</dbReference>
<keyword evidence="6" id="KW-0229">DNA integration</keyword>
<keyword evidence="2" id="KW-0479">Metal-binding</keyword>
<evidence type="ECO:0000259" key="13">
    <source>
        <dbReference type="Pfam" id="PF07727"/>
    </source>
</evidence>
<evidence type="ECO:0000256" key="2">
    <source>
        <dbReference type="ARBA" id="ARBA00022723"/>
    </source>
</evidence>
<feature type="region of interest" description="Disordered" evidence="12">
    <location>
        <begin position="642"/>
        <end position="679"/>
    </location>
</feature>
<feature type="compositionally biased region" description="Polar residues" evidence="12">
    <location>
        <begin position="872"/>
        <end position="883"/>
    </location>
</feature>
<evidence type="ECO:0000256" key="3">
    <source>
        <dbReference type="ARBA" id="ARBA00022759"/>
    </source>
</evidence>
<evidence type="ECO:0000313" key="15">
    <source>
        <dbReference type="EMBL" id="GEW27439.1"/>
    </source>
</evidence>
<keyword evidence="9" id="KW-0233">DNA recombination</keyword>
<dbReference type="InterPro" id="IPR036875">
    <property type="entry name" value="Znf_CCHC_sf"/>
</dbReference>
<feature type="compositionally biased region" description="Basic and acidic residues" evidence="12">
    <location>
        <begin position="884"/>
        <end position="897"/>
    </location>
</feature>
<dbReference type="InterPro" id="IPR039537">
    <property type="entry name" value="Retrotran_Ty1/copia-like"/>
</dbReference>
<evidence type="ECO:0000256" key="1">
    <source>
        <dbReference type="ARBA" id="ARBA00022722"/>
    </source>
</evidence>
<proteinExistence type="predicted"/>
<keyword evidence="8" id="KW-0808">Transferase</keyword>
<comment type="caution">
    <text evidence="15">The sequence shown here is derived from an EMBL/GenBank/DDBJ whole genome shotgun (WGS) entry which is preliminary data.</text>
</comment>
<evidence type="ECO:0000256" key="6">
    <source>
        <dbReference type="ARBA" id="ARBA00022908"/>
    </source>
</evidence>
<evidence type="ECO:0000256" key="8">
    <source>
        <dbReference type="ARBA" id="ARBA00022932"/>
    </source>
</evidence>
<keyword evidence="8" id="KW-0239">DNA-directed DNA polymerase</keyword>
<dbReference type="Pfam" id="PF13976">
    <property type="entry name" value="gag_pre-integrs"/>
    <property type="match status" value="1"/>
</dbReference>
<feature type="compositionally biased region" description="Basic and acidic residues" evidence="12">
    <location>
        <begin position="176"/>
        <end position="191"/>
    </location>
</feature>
<feature type="domain" description="Reverse transcriptase Ty1/copia-type" evidence="13">
    <location>
        <begin position="459"/>
        <end position="572"/>
    </location>
</feature>
<dbReference type="GO" id="GO:0006310">
    <property type="term" value="P:DNA recombination"/>
    <property type="evidence" value="ECO:0007669"/>
    <property type="project" value="UniProtKB-KW"/>
</dbReference>
<organism evidence="15">
    <name type="scientific">Tanacetum cinerariifolium</name>
    <name type="common">Dalmatian daisy</name>
    <name type="synonym">Chrysanthemum cinerariifolium</name>
    <dbReference type="NCBI Taxonomy" id="118510"/>
    <lineage>
        <taxon>Eukaryota</taxon>
        <taxon>Viridiplantae</taxon>
        <taxon>Streptophyta</taxon>
        <taxon>Embryophyta</taxon>
        <taxon>Tracheophyta</taxon>
        <taxon>Spermatophyta</taxon>
        <taxon>Magnoliopsida</taxon>
        <taxon>eudicotyledons</taxon>
        <taxon>Gunneridae</taxon>
        <taxon>Pentapetalae</taxon>
        <taxon>asterids</taxon>
        <taxon>campanulids</taxon>
        <taxon>Asterales</taxon>
        <taxon>Asteraceae</taxon>
        <taxon>Asteroideae</taxon>
        <taxon>Anthemideae</taxon>
        <taxon>Anthemidinae</taxon>
        <taxon>Tanacetum</taxon>
    </lineage>
</organism>
<evidence type="ECO:0000256" key="4">
    <source>
        <dbReference type="ARBA" id="ARBA00022801"/>
    </source>
</evidence>
<accession>A0A699GTK7</accession>
<feature type="region of interest" description="Disordered" evidence="12">
    <location>
        <begin position="872"/>
        <end position="897"/>
    </location>
</feature>
<dbReference type="InterPro" id="IPR012337">
    <property type="entry name" value="RNaseH-like_sf"/>
</dbReference>
<evidence type="ECO:0000256" key="11">
    <source>
        <dbReference type="SAM" id="Coils"/>
    </source>
</evidence>
<keyword evidence="3" id="KW-0255">Endonuclease</keyword>